<name>A0A6A6FFG6_9PEZI</name>
<sequence>MISVKGSSRTLRVSKLFGTERGSEEGRILLRKRSSQQRECFPETTTFALVREQRIASMGRGVQRTRCGPRRRSCNARGENMAVGEGSQDGDVAASITEHDGAEPVRCNSPDMIPWEHLSPECRSALPCFRSDQRHGRSKRQATNVTHSRNVDKRERSRQAGAYFIEKHSPAQCSIPAKRTMAATRHSHITLPAHLARANSVKAAVDWMAAAPALHQWKSFDVFQGRILDAAAGIEMVMCRHFQICHSMLETAHQQKWLRYRPMSVGFMQCVSPVPPWHTRDDQHAERSNFKVKKPARHHPGGGRREGDCKSARKKAHMCKASQPCSARDGVPASALSHVLHAASCLPVDASGRRPRRKVACAPVMRLVWQQAPRTGADTRMAVKQFLRQTHISGEDMVGAEAAAIRTPVRERRSRQRGPSRAPSERVVFAAAPRLWDMLIGAWCFPLAKVELVNPAILVGVEPGCDEDNGEAACEVLLEVVEGKMAVVAGACWKYGRLDSVVVLQSRVQKRDVFAGSAAKRAARRVVRREEVAGTMHRRSPGAEVLDRAHRRHRDARDQVAPGVLVGSMCAKRGGGNACWCCISRTWQRDQEDARQFQATTIRDASRESIFGAVGVVGLPWTVWSARPLLQAVALLLCDGRCVCRRDDGDTGRWKGEDEAVTMRSAGAICVQARVLRRSIRCRAGSSLAC</sequence>
<protein>
    <submittedName>
        <fullName evidence="2">Uncharacterized protein</fullName>
    </submittedName>
</protein>
<feature type="compositionally biased region" description="Basic residues" evidence="1">
    <location>
        <begin position="290"/>
        <end position="302"/>
    </location>
</feature>
<dbReference type="Proteomes" id="UP000799539">
    <property type="component" value="Unassembled WGS sequence"/>
</dbReference>
<dbReference type="AlphaFoldDB" id="A0A6A6FFG6"/>
<accession>A0A6A6FFG6</accession>
<feature type="compositionally biased region" description="Basic and acidic residues" evidence="1">
    <location>
        <begin position="279"/>
        <end position="289"/>
    </location>
</feature>
<feature type="region of interest" description="Disordered" evidence="1">
    <location>
        <begin position="279"/>
        <end position="311"/>
    </location>
</feature>
<organism evidence="2 3">
    <name type="scientific">Cercospora zeae-maydis SCOH1-5</name>
    <dbReference type="NCBI Taxonomy" id="717836"/>
    <lineage>
        <taxon>Eukaryota</taxon>
        <taxon>Fungi</taxon>
        <taxon>Dikarya</taxon>
        <taxon>Ascomycota</taxon>
        <taxon>Pezizomycotina</taxon>
        <taxon>Dothideomycetes</taxon>
        <taxon>Dothideomycetidae</taxon>
        <taxon>Mycosphaerellales</taxon>
        <taxon>Mycosphaerellaceae</taxon>
        <taxon>Cercospora</taxon>
    </lineage>
</organism>
<reference evidence="2" key="1">
    <citation type="journal article" date="2020" name="Stud. Mycol.">
        <title>101 Dothideomycetes genomes: a test case for predicting lifestyles and emergence of pathogens.</title>
        <authorList>
            <person name="Haridas S."/>
            <person name="Albert R."/>
            <person name="Binder M."/>
            <person name="Bloem J."/>
            <person name="Labutti K."/>
            <person name="Salamov A."/>
            <person name="Andreopoulos B."/>
            <person name="Baker S."/>
            <person name="Barry K."/>
            <person name="Bills G."/>
            <person name="Bluhm B."/>
            <person name="Cannon C."/>
            <person name="Castanera R."/>
            <person name="Culley D."/>
            <person name="Daum C."/>
            <person name="Ezra D."/>
            <person name="Gonzalez J."/>
            <person name="Henrissat B."/>
            <person name="Kuo A."/>
            <person name="Liang C."/>
            <person name="Lipzen A."/>
            <person name="Lutzoni F."/>
            <person name="Magnuson J."/>
            <person name="Mondo S."/>
            <person name="Nolan M."/>
            <person name="Ohm R."/>
            <person name="Pangilinan J."/>
            <person name="Park H.-J."/>
            <person name="Ramirez L."/>
            <person name="Alfaro M."/>
            <person name="Sun H."/>
            <person name="Tritt A."/>
            <person name="Yoshinaga Y."/>
            <person name="Zwiers L.-H."/>
            <person name="Turgeon B."/>
            <person name="Goodwin S."/>
            <person name="Spatafora J."/>
            <person name="Crous P."/>
            <person name="Grigoriev I."/>
        </authorList>
    </citation>
    <scope>NUCLEOTIDE SEQUENCE</scope>
    <source>
        <strain evidence="2">SCOH1-5</strain>
    </source>
</reference>
<proteinExistence type="predicted"/>
<evidence type="ECO:0000256" key="1">
    <source>
        <dbReference type="SAM" id="MobiDB-lite"/>
    </source>
</evidence>
<evidence type="ECO:0000313" key="3">
    <source>
        <dbReference type="Proteomes" id="UP000799539"/>
    </source>
</evidence>
<dbReference type="EMBL" id="ML992673">
    <property type="protein sequence ID" value="KAF2212141.1"/>
    <property type="molecule type" value="Genomic_DNA"/>
</dbReference>
<feature type="region of interest" description="Disordered" evidence="1">
    <location>
        <begin position="132"/>
        <end position="156"/>
    </location>
</feature>
<gene>
    <name evidence="2" type="ORF">CERZMDRAFT_84535</name>
</gene>
<evidence type="ECO:0000313" key="2">
    <source>
        <dbReference type="EMBL" id="KAF2212141.1"/>
    </source>
</evidence>
<keyword evidence="3" id="KW-1185">Reference proteome</keyword>